<dbReference type="AlphaFoldDB" id="A0A0S4JE72"/>
<keyword evidence="10" id="KW-1185">Reference proteome</keyword>
<evidence type="ECO:0000256" key="3">
    <source>
        <dbReference type="ARBA" id="ARBA00022692"/>
    </source>
</evidence>
<dbReference type="PANTHER" id="PTHR10984:SF25">
    <property type="entry name" value="ENDOPLASMIC RETICULUM-GOLGI INTERMEDIATE COMPARTMENT PROTEIN 3"/>
    <property type="match status" value="1"/>
</dbReference>
<name>A0A0S4JE72_BODSA</name>
<protein>
    <submittedName>
        <fullName evidence="9">Endoplasmic reticulum vesicle transporter, putative</fullName>
    </submittedName>
</protein>
<dbReference type="OrthoDB" id="270930at2759"/>
<evidence type="ECO:0000259" key="7">
    <source>
        <dbReference type="Pfam" id="PF07970"/>
    </source>
</evidence>
<dbReference type="Pfam" id="PF13850">
    <property type="entry name" value="ERGIC_N"/>
    <property type="match status" value="1"/>
</dbReference>
<evidence type="ECO:0000259" key="8">
    <source>
        <dbReference type="Pfam" id="PF13850"/>
    </source>
</evidence>
<evidence type="ECO:0000313" key="9">
    <source>
        <dbReference type="EMBL" id="CUG89871.1"/>
    </source>
</evidence>
<dbReference type="GO" id="GO:0016020">
    <property type="term" value="C:membrane"/>
    <property type="evidence" value="ECO:0007669"/>
    <property type="project" value="UniProtKB-SubCell"/>
</dbReference>
<dbReference type="InterPro" id="IPR045888">
    <property type="entry name" value="Erv"/>
</dbReference>
<evidence type="ECO:0000256" key="4">
    <source>
        <dbReference type="ARBA" id="ARBA00022989"/>
    </source>
</evidence>
<evidence type="ECO:0000256" key="6">
    <source>
        <dbReference type="SAM" id="Phobius"/>
    </source>
</evidence>
<sequence length="401" mass="44941">MQSLRRIDIFPKFDAKFEQDAREKTVFGAAFSILAIILIVVLVIGEFRYFLSIEERHELFVDRVIGGDMEIEVNVSFPQVPCDLMTLDAVNAFGEYQGNLDRNAVKHRINSNDLQHISKARPMDNDGKVASIPTHEDGAPKSDCGSCYGAESHPGECCHTCADVEAAYNRRGWHFNLNDVSLTQCAKERLQHAASISSHEGCNLWAKFPVARVQGNIHFIPGRAFTILGQHMHDLTGGEVGKLNLSHYIHTLQFGTTYPGQANPLDDKATILADEPVNGRFNYYVKVVPTTFEKHSLFGATLETNQYSVTEHFSPRRTTPAAQGQPQNQEQQVIPGVFLIYDLSPIRVKIFEARPYSSLVHFMLQLCAIIGGVFTVMGIIDAIFYHSIIRVRRKMQMGKQS</sequence>
<dbReference type="InterPro" id="IPR012936">
    <property type="entry name" value="Erv_C"/>
</dbReference>
<accession>A0A0S4JE72</accession>
<feature type="transmembrane region" description="Helical" evidence="6">
    <location>
        <begin position="362"/>
        <end position="385"/>
    </location>
</feature>
<dbReference type="OMA" id="GPTHGMY"/>
<dbReference type="GO" id="GO:0030134">
    <property type="term" value="C:COPII-coated ER to Golgi transport vesicle"/>
    <property type="evidence" value="ECO:0007669"/>
    <property type="project" value="TreeGrafter"/>
</dbReference>
<feature type="domain" description="Endoplasmic reticulum vesicle transporter N-terminal" evidence="8">
    <location>
        <begin position="4"/>
        <end position="97"/>
    </location>
</feature>
<dbReference type="Proteomes" id="UP000051952">
    <property type="component" value="Unassembled WGS sequence"/>
</dbReference>
<keyword evidence="3 6" id="KW-0812">Transmembrane</keyword>
<evidence type="ECO:0000256" key="5">
    <source>
        <dbReference type="ARBA" id="ARBA00023136"/>
    </source>
</evidence>
<dbReference type="GO" id="GO:0005783">
    <property type="term" value="C:endoplasmic reticulum"/>
    <property type="evidence" value="ECO:0007669"/>
    <property type="project" value="TreeGrafter"/>
</dbReference>
<dbReference type="InterPro" id="IPR039542">
    <property type="entry name" value="Erv_N"/>
</dbReference>
<proteinExistence type="inferred from homology"/>
<organism evidence="9 10">
    <name type="scientific">Bodo saltans</name>
    <name type="common">Flagellated protozoan</name>
    <dbReference type="NCBI Taxonomy" id="75058"/>
    <lineage>
        <taxon>Eukaryota</taxon>
        <taxon>Discoba</taxon>
        <taxon>Euglenozoa</taxon>
        <taxon>Kinetoplastea</taxon>
        <taxon>Metakinetoplastina</taxon>
        <taxon>Eubodonida</taxon>
        <taxon>Bodonidae</taxon>
        <taxon>Bodo</taxon>
    </lineage>
</organism>
<gene>
    <name evidence="9" type="ORF">BSAL_23835</name>
</gene>
<evidence type="ECO:0000256" key="1">
    <source>
        <dbReference type="ARBA" id="ARBA00004141"/>
    </source>
</evidence>
<dbReference type="Pfam" id="PF07970">
    <property type="entry name" value="COPIIcoated_ERV"/>
    <property type="match status" value="1"/>
</dbReference>
<keyword evidence="5 6" id="KW-0472">Membrane</keyword>
<comment type="subcellular location">
    <subcellularLocation>
        <location evidence="1">Membrane</location>
        <topology evidence="1">Multi-pass membrane protein</topology>
    </subcellularLocation>
</comment>
<dbReference type="EMBL" id="CYKH01001775">
    <property type="protein sequence ID" value="CUG89871.1"/>
    <property type="molecule type" value="Genomic_DNA"/>
</dbReference>
<reference evidence="10" key="1">
    <citation type="submission" date="2015-09" db="EMBL/GenBank/DDBJ databases">
        <authorList>
            <consortium name="Pathogen Informatics"/>
        </authorList>
    </citation>
    <scope>NUCLEOTIDE SEQUENCE [LARGE SCALE GENOMIC DNA]</scope>
    <source>
        <strain evidence="10">Lake Konstanz</strain>
    </source>
</reference>
<evidence type="ECO:0000256" key="2">
    <source>
        <dbReference type="ARBA" id="ARBA00005648"/>
    </source>
</evidence>
<dbReference type="PANTHER" id="PTHR10984">
    <property type="entry name" value="ENDOPLASMIC RETICULUM-GOLGI INTERMEDIATE COMPARTMENT PROTEIN"/>
    <property type="match status" value="1"/>
</dbReference>
<dbReference type="VEuPathDB" id="TriTrypDB:BSAL_23835"/>
<feature type="transmembrane region" description="Helical" evidence="6">
    <location>
        <begin position="26"/>
        <end position="51"/>
    </location>
</feature>
<feature type="domain" description="Endoplasmic reticulum vesicle transporter C-terminal" evidence="7">
    <location>
        <begin position="147"/>
        <end position="381"/>
    </location>
</feature>
<keyword evidence="4 6" id="KW-1133">Transmembrane helix</keyword>
<evidence type="ECO:0000313" key="10">
    <source>
        <dbReference type="Proteomes" id="UP000051952"/>
    </source>
</evidence>
<comment type="similarity">
    <text evidence="2">Belongs to the ERGIC family.</text>
</comment>